<evidence type="ECO:0000313" key="5">
    <source>
        <dbReference type="EMBL" id="CDW76343.1"/>
    </source>
</evidence>
<sequence>MKKRGRKPACLNLEPENPNLKNRAPPPINNELLMNLNQPISLSKPQKLSKQQYAKKQKQIKQQQEEENQKNTKNSVSNSSCSKDKYGFGFDGPYQTIDFNQSNSITTKSLPKPQNFKKKFIPQKAIPPPKQDKNGQYEYGDNDYGQEDDYEYGVGPNVPEFEEDRQAQNYNKFAVNHRATNYKNFAQRQKMQQQIEEDDDPESAKGEGFNRMHAFNFGIAKAGMENINGDKVDQILRSSITNKQYYITQEEKIKDVEVKITAYRKKIEQYRQNLKLWEKTQIEVKRRLELYRKERDLTRTWLHVDMDMFYAAVEIREKPELKDKPVAVGDYSMIQTTNYVARKFGVRSAMPGFMGKKLCQSLVFIKPDKEKYKRVSDTEFKAILREYDEKLESVGLDEANLDITEYLQRNGMDCAEGRIWAADKIRKQISDKMKMTSSVGIACNKMLAKICSELNKPDGQSYLSFDCEKIEQFMSPKKVRDVPGIGKVHEQILIGLDVNTCEDILSKAADIYINFTENAFEFLVKAAMGISRCTHEDDTGMLAKRSISFSKSFKVISRFEQFREKMERLAVSLAEKCEEMKVLARTLSIEDDIMKYADELLNAVWPLEPCRMMMLKLNNLRHRNEKDPTGPLLTDTKNLKFFMGKGRKKGCLTAVESILASQIGSGISSQQQQLQPTLSAMLYHERKKEKEERYKKLIGQQDIKNFFLKKPEKQDQEQKQTDSSHSNQQDKSNNENQHQITANQEQTLNQQFEESQDDLEERFNEIQSECEPFYERFQSNNLINDNGEEEIEDDREEFEDLYQDTNMNFHENEEEEDIEEDWEDQQQNKLNNPEEQQQVQKNCNINQQKQLQQDKNDWSKVQLGKQKIGQNLKKIEKQTTNNKKFKRY</sequence>
<dbReference type="Gene3D" id="3.40.1170.60">
    <property type="match status" value="1"/>
</dbReference>
<proteinExistence type="predicted"/>
<evidence type="ECO:0000259" key="4">
    <source>
        <dbReference type="PROSITE" id="PS50173"/>
    </source>
</evidence>
<organism evidence="5 6">
    <name type="scientific">Stylonychia lemnae</name>
    <name type="common">Ciliate</name>
    <dbReference type="NCBI Taxonomy" id="5949"/>
    <lineage>
        <taxon>Eukaryota</taxon>
        <taxon>Sar</taxon>
        <taxon>Alveolata</taxon>
        <taxon>Ciliophora</taxon>
        <taxon>Intramacronucleata</taxon>
        <taxon>Spirotrichea</taxon>
        <taxon>Stichotrichia</taxon>
        <taxon>Sporadotrichida</taxon>
        <taxon>Oxytrichidae</taxon>
        <taxon>Stylonychinae</taxon>
        <taxon>Stylonychia</taxon>
    </lineage>
</organism>
<dbReference type="InterPro" id="IPR022880">
    <property type="entry name" value="DNApol_IV"/>
</dbReference>
<evidence type="ECO:0000256" key="1">
    <source>
        <dbReference type="ARBA" id="ARBA00016178"/>
    </source>
</evidence>
<dbReference type="InterPro" id="IPR050116">
    <property type="entry name" value="DNA_polymerase-Y"/>
</dbReference>
<dbReference type="SUPFAM" id="SSF56672">
    <property type="entry name" value="DNA/RNA polymerases"/>
    <property type="match status" value="1"/>
</dbReference>
<feature type="region of interest" description="Disordered" evidence="3">
    <location>
        <begin position="812"/>
        <end position="857"/>
    </location>
</feature>
<dbReference type="InterPro" id="IPR043128">
    <property type="entry name" value="Rev_trsase/Diguanyl_cyclase"/>
</dbReference>
<feature type="compositionally biased region" description="Low complexity" evidence="3">
    <location>
        <begin position="11"/>
        <end position="20"/>
    </location>
</feature>
<evidence type="ECO:0000256" key="2">
    <source>
        <dbReference type="SAM" id="Coils"/>
    </source>
</evidence>
<dbReference type="GO" id="GO:0005634">
    <property type="term" value="C:nucleus"/>
    <property type="evidence" value="ECO:0007669"/>
    <property type="project" value="TreeGrafter"/>
</dbReference>
<dbReference type="InParanoid" id="A0A078A4C8"/>
<dbReference type="GO" id="GO:0042276">
    <property type="term" value="P:error-prone translesion synthesis"/>
    <property type="evidence" value="ECO:0007669"/>
    <property type="project" value="TreeGrafter"/>
</dbReference>
<gene>
    <name evidence="5" type="primary">Contig6776.g7248</name>
    <name evidence="5" type="ORF">STYLEM_5343</name>
</gene>
<dbReference type="OrthoDB" id="1747274at2759"/>
<feature type="region of interest" description="Disordered" evidence="3">
    <location>
        <begin position="869"/>
        <end position="888"/>
    </location>
</feature>
<feature type="coiled-coil region" evidence="2">
    <location>
        <begin position="253"/>
        <end position="287"/>
    </location>
</feature>
<dbReference type="GO" id="GO:0006281">
    <property type="term" value="P:DNA repair"/>
    <property type="evidence" value="ECO:0007669"/>
    <property type="project" value="InterPro"/>
</dbReference>
<dbReference type="InterPro" id="IPR043502">
    <property type="entry name" value="DNA/RNA_pol_sf"/>
</dbReference>
<dbReference type="AlphaFoldDB" id="A0A078A4C8"/>
<dbReference type="GO" id="GO:0003887">
    <property type="term" value="F:DNA-directed DNA polymerase activity"/>
    <property type="evidence" value="ECO:0007669"/>
    <property type="project" value="InterPro"/>
</dbReference>
<dbReference type="CDD" id="cd03586">
    <property type="entry name" value="PolY_Pol_IV_kappa"/>
    <property type="match status" value="1"/>
</dbReference>
<evidence type="ECO:0000256" key="3">
    <source>
        <dbReference type="SAM" id="MobiDB-lite"/>
    </source>
</evidence>
<feature type="compositionally biased region" description="Polar residues" evidence="3">
    <location>
        <begin position="35"/>
        <end position="44"/>
    </location>
</feature>
<dbReference type="Gene3D" id="3.30.70.270">
    <property type="match status" value="1"/>
</dbReference>
<feature type="region of interest" description="Disordered" evidence="3">
    <location>
        <begin position="1"/>
        <end position="82"/>
    </location>
</feature>
<dbReference type="Gene3D" id="1.10.150.20">
    <property type="entry name" value="5' to 3' exonuclease, C-terminal subdomain"/>
    <property type="match status" value="1"/>
</dbReference>
<feature type="domain" description="UmuC" evidence="4">
    <location>
        <begin position="301"/>
        <end position="486"/>
    </location>
</feature>
<dbReference type="EMBL" id="CCKQ01005186">
    <property type="protein sequence ID" value="CDW76343.1"/>
    <property type="molecule type" value="Genomic_DNA"/>
</dbReference>
<reference evidence="5 6" key="1">
    <citation type="submission" date="2014-06" db="EMBL/GenBank/DDBJ databases">
        <authorList>
            <person name="Swart Estienne"/>
        </authorList>
    </citation>
    <scope>NUCLEOTIDE SEQUENCE [LARGE SCALE GENOMIC DNA]</scope>
    <source>
        <strain evidence="5 6">130c</strain>
    </source>
</reference>
<protein>
    <recommendedName>
        <fullName evidence="1">DNA polymerase kappa</fullName>
    </recommendedName>
</protein>
<dbReference type="PANTHER" id="PTHR11076">
    <property type="entry name" value="DNA REPAIR POLYMERASE UMUC / TRANSFERASE FAMILY MEMBER"/>
    <property type="match status" value="1"/>
</dbReference>
<feature type="coiled-coil region" evidence="2">
    <location>
        <begin position="742"/>
        <end position="808"/>
    </location>
</feature>
<keyword evidence="2" id="KW-0175">Coiled coil</keyword>
<name>A0A078A4C8_STYLE</name>
<dbReference type="PROSITE" id="PS50173">
    <property type="entry name" value="UMUC"/>
    <property type="match status" value="1"/>
</dbReference>
<dbReference type="Gene3D" id="1.10.150.810">
    <property type="match status" value="1"/>
</dbReference>
<dbReference type="Pfam" id="PF00817">
    <property type="entry name" value="IMS"/>
    <property type="match status" value="1"/>
</dbReference>
<feature type="compositionally biased region" description="Acidic residues" evidence="3">
    <location>
        <begin position="812"/>
        <end position="824"/>
    </location>
</feature>
<dbReference type="InterPro" id="IPR001126">
    <property type="entry name" value="UmuC"/>
</dbReference>
<feature type="compositionally biased region" description="Low complexity" evidence="3">
    <location>
        <begin position="836"/>
        <end position="851"/>
    </location>
</feature>
<evidence type="ECO:0000313" key="6">
    <source>
        <dbReference type="Proteomes" id="UP000039865"/>
    </source>
</evidence>
<dbReference type="PANTHER" id="PTHR11076:SF33">
    <property type="entry name" value="DNA POLYMERASE KAPPA"/>
    <property type="match status" value="1"/>
</dbReference>
<dbReference type="Proteomes" id="UP000039865">
    <property type="component" value="Unassembled WGS sequence"/>
</dbReference>
<feature type="region of interest" description="Disordered" evidence="3">
    <location>
        <begin position="105"/>
        <end position="137"/>
    </location>
</feature>
<feature type="region of interest" description="Disordered" evidence="3">
    <location>
        <begin position="711"/>
        <end position="738"/>
    </location>
</feature>
<accession>A0A078A4C8</accession>
<feature type="compositionally biased region" description="Polar residues" evidence="3">
    <location>
        <begin position="723"/>
        <end position="738"/>
    </location>
</feature>
<keyword evidence="6" id="KW-1185">Reference proteome</keyword>
<feature type="compositionally biased region" description="Basic and acidic residues" evidence="3">
    <location>
        <begin position="711"/>
        <end position="722"/>
    </location>
</feature>